<feature type="signal peptide" evidence="2">
    <location>
        <begin position="1"/>
        <end position="21"/>
    </location>
</feature>
<dbReference type="Pfam" id="PF01391">
    <property type="entry name" value="Collagen"/>
    <property type="match status" value="2"/>
</dbReference>
<evidence type="ECO:0000256" key="2">
    <source>
        <dbReference type="SAM" id="SignalP"/>
    </source>
</evidence>
<dbReference type="EMBL" id="JBHULL010000007">
    <property type="protein sequence ID" value="MFD2582342.1"/>
    <property type="molecule type" value="Genomic_DNA"/>
</dbReference>
<organism evidence="3 4">
    <name type="scientific">Pedobacter vanadiisoli</name>
    <dbReference type="NCBI Taxonomy" id="1761975"/>
    <lineage>
        <taxon>Bacteria</taxon>
        <taxon>Pseudomonadati</taxon>
        <taxon>Bacteroidota</taxon>
        <taxon>Sphingobacteriia</taxon>
        <taxon>Sphingobacteriales</taxon>
        <taxon>Sphingobacteriaceae</taxon>
        <taxon>Pedobacter</taxon>
    </lineage>
</organism>
<dbReference type="PANTHER" id="PTHR24023">
    <property type="entry name" value="COLLAGEN ALPHA"/>
    <property type="match status" value="1"/>
</dbReference>
<evidence type="ECO:0008006" key="5">
    <source>
        <dbReference type="Google" id="ProtNLM"/>
    </source>
</evidence>
<dbReference type="Proteomes" id="UP001597461">
    <property type="component" value="Unassembled WGS sequence"/>
</dbReference>
<evidence type="ECO:0000313" key="4">
    <source>
        <dbReference type="Proteomes" id="UP001597461"/>
    </source>
</evidence>
<dbReference type="PANTHER" id="PTHR24023:SF1066">
    <property type="entry name" value="FIBRILLAR COLLAGEN NC1 DOMAIN-CONTAINING PROTEIN"/>
    <property type="match status" value="1"/>
</dbReference>
<evidence type="ECO:0000256" key="1">
    <source>
        <dbReference type="SAM" id="MobiDB-lite"/>
    </source>
</evidence>
<accession>A0ABW5MGL1</accession>
<name>A0ABW5MGL1_9SPHI</name>
<dbReference type="InterPro" id="IPR008160">
    <property type="entry name" value="Collagen"/>
</dbReference>
<feature type="region of interest" description="Disordered" evidence="1">
    <location>
        <begin position="690"/>
        <end position="826"/>
    </location>
</feature>
<comment type="caution">
    <text evidence="3">The sequence shown here is derived from an EMBL/GenBank/DDBJ whole genome shotgun (WGS) entry which is preliminary data.</text>
</comment>
<dbReference type="RefSeq" id="WP_379077107.1">
    <property type="nucleotide sequence ID" value="NZ_JBHULL010000007.1"/>
</dbReference>
<evidence type="ECO:0000313" key="3">
    <source>
        <dbReference type="EMBL" id="MFD2582342.1"/>
    </source>
</evidence>
<sequence length="958" mass="96200">MKNKLLLFLFFSVVFAIKSFGQAPLQFNYQGAVRNTNGTPLANKTISLRLSILDGSADGNVQYSESRSINTNALGLYSVAIGSPGAITTSGSIASVSWASGLKYIKVEVDINNGNNYFTAGTSQLLSVPYAIYAANAPAPKPETVTTLVNNNSGTYTYKNESGAEIKIDVVGDVTNNFGNIVNNPSVKTILEQLIGNAKNGVTYNANTKTFSYIDQSGNTQTATIAAASIAGMDVTTDASGKIILTNNVGAVLKPLTIKLDESKLVIPAASVTGNNFTSTDLTISGGAGATLKAVTANINANAITTSKIADGTVTLTKLGTAGASDGNKIYSTDASGTPVLITPAALVKSAETLTKLVDNGDGTITYTDEKQNPTVINIPTGSLPATGKDVTTDASGKIILTNNIGAALKPLTIKLDESKLVIPATSVTGNNFTSTDLTISGGAGATLKAVTANINANAITTPKIADATVTLAKLKTAGASDGNKIYSTDASGTPVLITPATLVKSAETLTKLVDNGNGTITYTDEKQNSTVINIPTGSSVAGMDVTTDASGKIILTNNIGAALKPLTIKLDESKLIIPATSVTGNNFTSTDLTISGGAGATLKAVTANINANAITTPKIADATVTLAKLKTAGASDGNKIYSTDASGTPVLITPAALVKSAETLTKLVDNGNGTVTYTDEKQNSTVINVTGGPQGPPGADGATGAQGPQGPAGATGATGMQGPQGPAGATGAQGPQGPAGTDGANGAQGAQGPPGPVGAQGPQGAQGPTGATGARGPAGADGATGAQGPQGPVGPIGNTGAQGPQGPAGATGATGPQGPQGVAGIGGKTIAGTNITVTGTGTSLDPYVINSLSAGNYSTTEKSTGKLWYDNTSTVYWKTFNYTLAADNTTFDLSTVFSSGYLKKIIGITIINTGNNGVSRDIYSYDYTTNKLITGAGTTITTNKAGNYEIVIEYLKN</sequence>
<dbReference type="InterPro" id="IPR050149">
    <property type="entry name" value="Collagen_superfamily"/>
</dbReference>
<feature type="compositionally biased region" description="Low complexity" evidence="1">
    <location>
        <begin position="698"/>
        <end position="821"/>
    </location>
</feature>
<protein>
    <recommendedName>
        <fullName evidence="5">Collagen triple helix repeat protein</fullName>
    </recommendedName>
</protein>
<gene>
    <name evidence="3" type="ORF">ACFSR6_07575</name>
</gene>
<feature type="chain" id="PRO_5045812201" description="Collagen triple helix repeat protein" evidence="2">
    <location>
        <begin position="22"/>
        <end position="958"/>
    </location>
</feature>
<keyword evidence="2" id="KW-0732">Signal</keyword>
<reference evidence="4" key="1">
    <citation type="journal article" date="2019" name="Int. J. Syst. Evol. Microbiol.">
        <title>The Global Catalogue of Microorganisms (GCM) 10K type strain sequencing project: providing services to taxonomists for standard genome sequencing and annotation.</title>
        <authorList>
            <consortium name="The Broad Institute Genomics Platform"/>
            <consortium name="The Broad Institute Genome Sequencing Center for Infectious Disease"/>
            <person name="Wu L."/>
            <person name="Ma J."/>
        </authorList>
    </citation>
    <scope>NUCLEOTIDE SEQUENCE [LARGE SCALE GENOMIC DNA]</scope>
    <source>
        <strain evidence="4">KCTC 42866</strain>
    </source>
</reference>
<keyword evidence="4" id="KW-1185">Reference proteome</keyword>
<proteinExistence type="predicted"/>